<protein>
    <submittedName>
        <fullName evidence="1">Uncharacterized protein</fullName>
    </submittedName>
</protein>
<organism evidence="1">
    <name type="scientific">Symploca sp. SIO1C4</name>
    <dbReference type="NCBI Taxonomy" id="2607765"/>
    <lineage>
        <taxon>Bacteria</taxon>
        <taxon>Bacillati</taxon>
        <taxon>Cyanobacteriota</taxon>
        <taxon>Cyanophyceae</taxon>
        <taxon>Coleofasciculales</taxon>
        <taxon>Coleofasciculaceae</taxon>
        <taxon>Symploca</taxon>
    </lineage>
</organism>
<dbReference type="AlphaFoldDB" id="A0A6B3N5R1"/>
<dbReference type="InterPro" id="IPR046733">
    <property type="entry name" value="DUF6625"/>
</dbReference>
<dbReference type="EMBL" id="JAAHFQ010000219">
    <property type="protein sequence ID" value="NER28479.1"/>
    <property type="molecule type" value="Genomic_DNA"/>
</dbReference>
<name>A0A6B3N5R1_9CYAN</name>
<dbReference type="Pfam" id="PF20330">
    <property type="entry name" value="DUF6625"/>
    <property type="match status" value="1"/>
</dbReference>
<gene>
    <name evidence="1" type="ORF">F6J89_12810</name>
</gene>
<comment type="caution">
    <text evidence="1">The sequence shown here is derived from an EMBL/GenBank/DDBJ whole genome shotgun (WGS) entry which is preliminary data.</text>
</comment>
<dbReference type="PROSITE" id="PS51257">
    <property type="entry name" value="PROKAR_LIPOPROTEIN"/>
    <property type="match status" value="1"/>
</dbReference>
<evidence type="ECO:0000313" key="1">
    <source>
        <dbReference type="EMBL" id="NER28479.1"/>
    </source>
</evidence>
<proteinExistence type="predicted"/>
<sequence>MKITLIISYFGKWPIWFPAFLQSCKYNPNVDWILFTDCTIPKVSLPNVRFVPFTMEKFNLLASEKLGFPIELPHFYKLCDFKPTYGAIFEDYIQDYDFWGHCDLDIVWGSIRNFISDDILNKYEIVSGGREMISGHFCLYRNNSKISRIFTKFPYYRAQLTSPKHCCFDESAMTTTIKHLSETGEVSVYWPKWIVNYPNLDNPMPAARLGLHINRWYWERGKLYNKTDEVMYIHFMTWKKSLTACYFGYLDDPESFYISYSHIGLSKSEQPALASRAASLGALIKTLVDFDSSVWSRRINSYIIKKVILNPFNKILNLLKITFNPIFNRHAPNRE</sequence>
<accession>A0A6B3N5R1</accession>
<reference evidence="1" key="1">
    <citation type="submission" date="2019-11" db="EMBL/GenBank/DDBJ databases">
        <title>Genomic insights into an expanded diversity of filamentous marine cyanobacteria reveals the extraordinary biosynthetic potential of Moorea and Okeania.</title>
        <authorList>
            <person name="Ferreira Leao T."/>
            <person name="Wang M."/>
            <person name="Moss N."/>
            <person name="Da Silva R."/>
            <person name="Sanders J."/>
            <person name="Nurk S."/>
            <person name="Gurevich A."/>
            <person name="Humphrey G."/>
            <person name="Reher R."/>
            <person name="Zhu Q."/>
            <person name="Belda-Ferre P."/>
            <person name="Glukhov E."/>
            <person name="Rex R."/>
            <person name="Dorrestein P.C."/>
            <person name="Knight R."/>
            <person name="Pevzner P."/>
            <person name="Gerwick W.H."/>
            <person name="Gerwick L."/>
        </authorList>
    </citation>
    <scope>NUCLEOTIDE SEQUENCE</scope>
    <source>
        <strain evidence="1">SIO1C4</strain>
    </source>
</reference>